<dbReference type="EMBL" id="JBFTWV010000136">
    <property type="protein sequence ID" value="KAL2785702.1"/>
    <property type="molecule type" value="Genomic_DNA"/>
</dbReference>
<dbReference type="Pfam" id="PF08531">
    <property type="entry name" value="Bac_rhamnosid_N"/>
    <property type="match status" value="1"/>
</dbReference>
<evidence type="ECO:0000256" key="3">
    <source>
        <dbReference type="ARBA" id="ARBA00022801"/>
    </source>
</evidence>
<feature type="domain" description="Bacterial alpha-L-rhamnosidase N-terminal" evidence="5">
    <location>
        <begin position="134"/>
        <end position="310"/>
    </location>
</feature>
<proteinExistence type="predicted"/>
<evidence type="ECO:0000259" key="4">
    <source>
        <dbReference type="Pfam" id="PF05592"/>
    </source>
</evidence>
<dbReference type="PIRSF" id="PIRSF010631">
    <property type="entry name" value="A-rhamnsds"/>
    <property type="match status" value="1"/>
</dbReference>
<keyword evidence="9" id="KW-1185">Reference proteome</keyword>
<dbReference type="Pfam" id="PF17390">
    <property type="entry name" value="Bac_rhamnosid_C"/>
    <property type="match status" value="1"/>
</dbReference>
<dbReference type="Proteomes" id="UP001610563">
    <property type="component" value="Unassembled WGS sequence"/>
</dbReference>
<sequence length="891" mass="99318">MEGFELDRSALDISDVYFEHYQPADTVGVGDTRPRLSWKFSPAPPGFQQEGYQIDIYEEIPGSTKLICSTKGTRLRQGLGKGLVTTWSRPAFLETGLLSREDWKCKRVTVPWHEDPETPHPEHLYRKEFASSNSVTRARLYITAQGVYEAEVNGKRVGDQFLAPGWTAYDGRLQYQAYDVTHLLADTGLNCIGVRLAEGWFSGHLAPGLFGFPRNIWGAQNTLMAQLKIHYANGSEDTIVTDATWQTAPGPIRLAEIYRGEKYDTAFEVDGWSSVGRAGSQSEWHFAKVLEDLPSSVDLIAQRGEPVRRQTVIQPQAIITTPSGKVVLDFGQNLVGYTRVKRVRGPKGRCISLAHVEVLENGEIGQRPLRLADQLDQYTLRGEDIDESWEPRFTYHGFRYVQVDGWPGDDPQALRERIEAVTCSTDMKLIGEFTCSDVLLNKLHENVIRSMRGNFLSVPTDCPQRDERLGWTGDITLFGPTAAYLSDCYGMLSRWLGDVAIDQQALGGVPAWVTPNVLKGLKMFNGGIPTAVWDDVVIILPWTLYRATGDPGVLSAQYPSMLLWLKSLPRNTVQNSRLWRPDGMQWGDWLDPDAPPALAWRAKADPDFVANAFLIRSLELMTVISSILNEPGDARAFEEELEACKQEFHKEYVTANGRLVSDSQTAYSLFIVFGLYQDEEQKSRAGQRLAQLVIDNLYKIGTGFAGTPFVCEALAQTGFCSVAAKMLLNHECPSWLYQVKMGATTMWERWDSMLADGSINPGEMTSFNHYAFGSVATFLHERVAGLQCLEAGWRRSRFAPSPSDFQPLTTASTAHLSPFGSGWLVGAVLHVSVTVPAMTEMDVVLPDDGESRTETVRSGEWSFTVPYKIAATGEPKLGFWQSLISTRGTRT</sequence>
<dbReference type="InterPro" id="IPR035396">
    <property type="entry name" value="Bac_rhamnosid6H"/>
</dbReference>
<organism evidence="8 9">
    <name type="scientific">Aspergillus keveii</name>
    <dbReference type="NCBI Taxonomy" id="714993"/>
    <lineage>
        <taxon>Eukaryota</taxon>
        <taxon>Fungi</taxon>
        <taxon>Dikarya</taxon>
        <taxon>Ascomycota</taxon>
        <taxon>Pezizomycotina</taxon>
        <taxon>Eurotiomycetes</taxon>
        <taxon>Eurotiomycetidae</taxon>
        <taxon>Eurotiales</taxon>
        <taxon>Aspergillaceae</taxon>
        <taxon>Aspergillus</taxon>
        <taxon>Aspergillus subgen. Nidulantes</taxon>
    </lineage>
</organism>
<dbReference type="EC" id="3.2.1.40" evidence="2"/>
<name>A0ABR4FR55_9EURO</name>
<dbReference type="InterPro" id="IPR008928">
    <property type="entry name" value="6-hairpin_glycosidase_sf"/>
</dbReference>
<evidence type="ECO:0000259" key="6">
    <source>
        <dbReference type="Pfam" id="PF17389"/>
    </source>
</evidence>
<dbReference type="InterPro" id="IPR013737">
    <property type="entry name" value="Bac_rhamnosid_N"/>
</dbReference>
<dbReference type="InterPro" id="IPR016007">
    <property type="entry name" value="Alpha_rhamnosid"/>
</dbReference>
<dbReference type="Pfam" id="PF05592">
    <property type="entry name" value="Bac_rhamnosid"/>
    <property type="match status" value="1"/>
</dbReference>
<feature type="domain" description="Alpha-L-rhamnosidase C-terminal" evidence="7">
    <location>
        <begin position="785"/>
        <end position="858"/>
    </location>
</feature>
<reference evidence="8 9" key="1">
    <citation type="submission" date="2024-07" db="EMBL/GenBank/DDBJ databases">
        <title>Section-level genome sequencing and comparative genomics of Aspergillus sections Usti and Cavernicolus.</title>
        <authorList>
            <consortium name="Lawrence Berkeley National Laboratory"/>
            <person name="Nybo J.L."/>
            <person name="Vesth T.C."/>
            <person name="Theobald S."/>
            <person name="Frisvad J.C."/>
            <person name="Larsen T.O."/>
            <person name="Kjaerboelling I."/>
            <person name="Rothschild-Mancinelli K."/>
            <person name="Lyhne E.K."/>
            <person name="Kogle M.E."/>
            <person name="Barry K."/>
            <person name="Clum A."/>
            <person name="Na H."/>
            <person name="Ledsgaard L."/>
            <person name="Lin J."/>
            <person name="Lipzen A."/>
            <person name="Kuo A."/>
            <person name="Riley R."/>
            <person name="Mondo S."/>
            <person name="Labutti K."/>
            <person name="Haridas S."/>
            <person name="Pangalinan J."/>
            <person name="Salamov A.A."/>
            <person name="Simmons B.A."/>
            <person name="Magnuson J.K."/>
            <person name="Chen J."/>
            <person name="Drula E."/>
            <person name="Henrissat B."/>
            <person name="Wiebenga A."/>
            <person name="Lubbers R.J."/>
            <person name="Gomes A.C."/>
            <person name="Makela M.R."/>
            <person name="Stajich J."/>
            <person name="Grigoriev I.V."/>
            <person name="Mortensen U.H."/>
            <person name="De Vries R.P."/>
            <person name="Baker S.E."/>
            <person name="Andersen M.R."/>
        </authorList>
    </citation>
    <scope>NUCLEOTIDE SEQUENCE [LARGE SCALE GENOMIC DNA]</scope>
    <source>
        <strain evidence="8 9">CBS 209.92</strain>
    </source>
</reference>
<dbReference type="InterPro" id="IPR035398">
    <property type="entry name" value="Bac_rhamnosid_C"/>
</dbReference>
<comment type="catalytic activity">
    <reaction evidence="1">
        <text>Hydrolysis of terminal non-reducing alpha-L-rhamnose residues in alpha-L-rhamnosides.</text>
        <dbReference type="EC" id="3.2.1.40"/>
    </reaction>
</comment>
<dbReference type="PANTHER" id="PTHR33307:SF6">
    <property type="entry name" value="ALPHA-RHAMNOSIDASE (EUROFUNG)-RELATED"/>
    <property type="match status" value="1"/>
</dbReference>
<evidence type="ECO:0000259" key="5">
    <source>
        <dbReference type="Pfam" id="PF08531"/>
    </source>
</evidence>
<feature type="domain" description="Alpha-L-rhamnosidase six-hairpin glycosidase" evidence="6">
    <location>
        <begin position="430"/>
        <end position="783"/>
    </location>
</feature>
<evidence type="ECO:0000259" key="7">
    <source>
        <dbReference type="Pfam" id="PF17390"/>
    </source>
</evidence>
<evidence type="ECO:0000313" key="9">
    <source>
        <dbReference type="Proteomes" id="UP001610563"/>
    </source>
</evidence>
<dbReference type="Gene3D" id="2.60.120.260">
    <property type="entry name" value="Galactose-binding domain-like"/>
    <property type="match status" value="2"/>
</dbReference>
<gene>
    <name evidence="8" type="ORF">BJX66DRAFT_347298</name>
</gene>
<dbReference type="Gene3D" id="1.50.10.10">
    <property type="match status" value="1"/>
</dbReference>
<dbReference type="Pfam" id="PF25788">
    <property type="entry name" value="Ig_Rha78A_N"/>
    <property type="match status" value="1"/>
</dbReference>
<protein>
    <recommendedName>
        <fullName evidence="2">alpha-L-rhamnosidase</fullName>
        <ecNumber evidence="2">3.2.1.40</ecNumber>
    </recommendedName>
</protein>
<dbReference type="PANTHER" id="PTHR33307">
    <property type="entry name" value="ALPHA-RHAMNOSIDASE (EUROFUNG)"/>
    <property type="match status" value="1"/>
</dbReference>
<dbReference type="Pfam" id="PF17389">
    <property type="entry name" value="Bac_rhamnosid6H"/>
    <property type="match status" value="1"/>
</dbReference>
<dbReference type="InterPro" id="IPR008902">
    <property type="entry name" value="Rhamnosid_concanavalin"/>
</dbReference>
<accession>A0ABR4FR55</accession>
<feature type="domain" description="Alpha-L-rhamnosidase concanavalin-like" evidence="4">
    <location>
        <begin position="320"/>
        <end position="420"/>
    </location>
</feature>
<evidence type="ECO:0000313" key="8">
    <source>
        <dbReference type="EMBL" id="KAL2785702.1"/>
    </source>
</evidence>
<dbReference type="InterPro" id="IPR012341">
    <property type="entry name" value="6hp_glycosidase-like_sf"/>
</dbReference>
<evidence type="ECO:0000256" key="2">
    <source>
        <dbReference type="ARBA" id="ARBA00012652"/>
    </source>
</evidence>
<dbReference type="SUPFAM" id="SSF48208">
    <property type="entry name" value="Six-hairpin glycosidases"/>
    <property type="match status" value="1"/>
</dbReference>
<keyword evidence="3" id="KW-0378">Hydrolase</keyword>
<evidence type="ECO:0000256" key="1">
    <source>
        <dbReference type="ARBA" id="ARBA00001445"/>
    </source>
</evidence>
<comment type="caution">
    <text evidence="8">The sequence shown here is derived from an EMBL/GenBank/DDBJ whole genome shotgun (WGS) entry which is preliminary data.</text>
</comment>